<keyword evidence="4 6" id="KW-1133">Transmembrane helix</keyword>
<keyword evidence="2" id="KW-0488">Methylation</keyword>
<protein>
    <recommendedName>
        <fullName evidence="9">Type II secretion system protein GspG C-terminal domain-containing protein</fullName>
    </recommendedName>
</protein>
<dbReference type="NCBIfam" id="TIGR02532">
    <property type="entry name" value="IV_pilin_GFxxxE"/>
    <property type="match status" value="1"/>
</dbReference>
<proteinExistence type="predicted"/>
<dbReference type="Proteomes" id="UP000178162">
    <property type="component" value="Unassembled WGS sequence"/>
</dbReference>
<keyword evidence="3 6" id="KW-0812">Transmembrane</keyword>
<dbReference type="PANTHER" id="PTHR30093:SF44">
    <property type="entry name" value="TYPE II SECRETION SYSTEM CORE PROTEIN G"/>
    <property type="match status" value="1"/>
</dbReference>
<dbReference type="AlphaFoldDB" id="A0A1G1WCL2"/>
<dbReference type="GO" id="GO:0016020">
    <property type="term" value="C:membrane"/>
    <property type="evidence" value="ECO:0007669"/>
    <property type="project" value="UniProtKB-SubCell"/>
</dbReference>
<dbReference type="InterPro" id="IPR012902">
    <property type="entry name" value="N_methyl_site"/>
</dbReference>
<evidence type="ECO:0000256" key="4">
    <source>
        <dbReference type="ARBA" id="ARBA00022989"/>
    </source>
</evidence>
<keyword evidence="5 6" id="KW-0472">Membrane</keyword>
<dbReference type="InterPro" id="IPR045584">
    <property type="entry name" value="Pilin-like"/>
</dbReference>
<evidence type="ECO:0000256" key="5">
    <source>
        <dbReference type="ARBA" id="ARBA00023136"/>
    </source>
</evidence>
<sequence>MKNKRGFTLIELLVAVAIIAILVTGAVVVVNPIQVIYKGRDSKRVQDLKEIQKALELYHQDSGKYPPVIRISTAGANWFPELAPAADPNRYFKKGVPKDPRNIWGTQRYAYYYRLASAGKGYFLMAGLETVSNDLPESSDDAYLFAWKSCKNIFTAANSTDCVLYRNPF</sequence>
<gene>
    <name evidence="7" type="ORF">A2134_01420</name>
</gene>
<comment type="caution">
    <text evidence="7">The sequence shown here is derived from an EMBL/GenBank/DDBJ whole genome shotgun (WGS) entry which is preliminary data.</text>
</comment>
<evidence type="ECO:0000256" key="2">
    <source>
        <dbReference type="ARBA" id="ARBA00022481"/>
    </source>
</evidence>
<feature type="transmembrane region" description="Helical" evidence="6">
    <location>
        <begin position="12"/>
        <end position="37"/>
    </location>
</feature>
<evidence type="ECO:0008006" key="9">
    <source>
        <dbReference type="Google" id="ProtNLM"/>
    </source>
</evidence>
<evidence type="ECO:0000256" key="6">
    <source>
        <dbReference type="SAM" id="Phobius"/>
    </source>
</evidence>
<dbReference type="SUPFAM" id="SSF54523">
    <property type="entry name" value="Pili subunits"/>
    <property type="match status" value="1"/>
</dbReference>
<dbReference type="PANTHER" id="PTHR30093">
    <property type="entry name" value="GENERAL SECRETION PATHWAY PROTEIN G"/>
    <property type="match status" value="1"/>
</dbReference>
<dbReference type="Pfam" id="PF07963">
    <property type="entry name" value="N_methyl"/>
    <property type="match status" value="1"/>
</dbReference>
<organism evidence="7 8">
    <name type="scientific">Candidatus Woykebacteria bacterium RBG_16_39_9b</name>
    <dbReference type="NCBI Taxonomy" id="1802595"/>
    <lineage>
        <taxon>Bacteria</taxon>
        <taxon>Candidatus Woykeibacteriota</taxon>
    </lineage>
</organism>
<dbReference type="PROSITE" id="PS00409">
    <property type="entry name" value="PROKAR_NTER_METHYL"/>
    <property type="match status" value="1"/>
</dbReference>
<dbReference type="EMBL" id="MHCR01000015">
    <property type="protein sequence ID" value="OGY25439.1"/>
    <property type="molecule type" value="Genomic_DNA"/>
</dbReference>
<evidence type="ECO:0000313" key="8">
    <source>
        <dbReference type="Proteomes" id="UP000178162"/>
    </source>
</evidence>
<evidence type="ECO:0000256" key="3">
    <source>
        <dbReference type="ARBA" id="ARBA00022692"/>
    </source>
</evidence>
<dbReference type="Gene3D" id="3.30.700.10">
    <property type="entry name" value="Glycoprotein, Type 4 Pilin"/>
    <property type="match status" value="1"/>
</dbReference>
<accession>A0A1G1WCL2</accession>
<dbReference type="STRING" id="1802595.A2134_01420"/>
<evidence type="ECO:0000256" key="1">
    <source>
        <dbReference type="ARBA" id="ARBA00004167"/>
    </source>
</evidence>
<reference evidence="7 8" key="1">
    <citation type="journal article" date="2016" name="Nat. Commun.">
        <title>Thousands of microbial genomes shed light on interconnected biogeochemical processes in an aquifer system.</title>
        <authorList>
            <person name="Anantharaman K."/>
            <person name="Brown C.T."/>
            <person name="Hug L.A."/>
            <person name="Sharon I."/>
            <person name="Castelle C.J."/>
            <person name="Probst A.J."/>
            <person name="Thomas B.C."/>
            <person name="Singh A."/>
            <person name="Wilkins M.J."/>
            <person name="Karaoz U."/>
            <person name="Brodie E.L."/>
            <person name="Williams K.H."/>
            <person name="Hubbard S.S."/>
            <person name="Banfield J.F."/>
        </authorList>
    </citation>
    <scope>NUCLEOTIDE SEQUENCE [LARGE SCALE GENOMIC DNA]</scope>
</reference>
<name>A0A1G1WCL2_9BACT</name>
<evidence type="ECO:0000313" key="7">
    <source>
        <dbReference type="EMBL" id="OGY25439.1"/>
    </source>
</evidence>
<comment type="subcellular location">
    <subcellularLocation>
        <location evidence="1">Membrane</location>
        <topology evidence="1">Single-pass membrane protein</topology>
    </subcellularLocation>
</comment>